<organism evidence="1 2">
    <name type="scientific">Sulfitobacter indolifex HEL-45</name>
    <dbReference type="NCBI Taxonomy" id="391624"/>
    <lineage>
        <taxon>Bacteria</taxon>
        <taxon>Pseudomonadati</taxon>
        <taxon>Pseudomonadota</taxon>
        <taxon>Alphaproteobacteria</taxon>
        <taxon>Rhodobacterales</taxon>
        <taxon>Roseobacteraceae</taxon>
        <taxon>Sulfitobacter</taxon>
    </lineage>
</organism>
<accession>A0ABM9X2W0</accession>
<reference evidence="1 2" key="1">
    <citation type="submission" date="2007-11" db="EMBL/GenBank/DDBJ databases">
        <authorList>
            <person name="Wagner-Dobler I."/>
            <person name="Ferriera S."/>
            <person name="Johnson J."/>
            <person name="Kravitz S."/>
            <person name="Beeson K."/>
            <person name="Sutton G."/>
            <person name="Rogers Y.-H."/>
            <person name="Friedman R."/>
            <person name="Frazier M."/>
            <person name="Venter J.C."/>
        </authorList>
    </citation>
    <scope>NUCLEOTIDE SEQUENCE [LARGE SCALE GENOMIC DNA]</scope>
    <source>
        <strain evidence="1 2">HEL-45</strain>
    </source>
</reference>
<keyword evidence="2" id="KW-1185">Reference proteome</keyword>
<gene>
    <name evidence="1" type="ORF">OIHEL45_17561</name>
</gene>
<sequence>MADDITIGFAIAKSGWLEAYDAPAVAASKPSVSPAVSAKARSIAAARSPLRSRLRSSA</sequence>
<evidence type="ECO:0000313" key="1">
    <source>
        <dbReference type="EMBL" id="EDQ03824.1"/>
    </source>
</evidence>
<name>A0ABM9X2W0_9RHOB</name>
<protein>
    <submittedName>
        <fullName evidence="1">Uncharacterized protein</fullName>
    </submittedName>
</protein>
<dbReference type="EMBL" id="ABID01000007">
    <property type="protein sequence ID" value="EDQ03824.1"/>
    <property type="molecule type" value="Genomic_DNA"/>
</dbReference>
<evidence type="ECO:0000313" key="2">
    <source>
        <dbReference type="Proteomes" id="UP000003257"/>
    </source>
</evidence>
<proteinExistence type="predicted"/>
<dbReference type="Proteomes" id="UP000003257">
    <property type="component" value="Unassembled WGS sequence"/>
</dbReference>
<comment type="caution">
    <text evidence="1">The sequence shown here is derived from an EMBL/GenBank/DDBJ whole genome shotgun (WGS) entry which is preliminary data.</text>
</comment>